<gene>
    <name evidence="1" type="ORF">J2Z82_003655</name>
</gene>
<dbReference type="Proteomes" id="UP001519328">
    <property type="component" value="Unassembled WGS sequence"/>
</dbReference>
<protein>
    <submittedName>
        <fullName evidence="1">Uncharacterized protein</fullName>
    </submittedName>
</protein>
<evidence type="ECO:0000313" key="2">
    <source>
        <dbReference type="Proteomes" id="UP001519328"/>
    </source>
</evidence>
<comment type="caution">
    <text evidence="1">The sequence shown here is derived from an EMBL/GenBank/DDBJ whole genome shotgun (WGS) entry which is preliminary data.</text>
</comment>
<accession>A0ABS4HIN8</accession>
<organism evidence="1 2">
    <name type="scientific">Virgibacillus litoralis</name>
    <dbReference type="NCBI Taxonomy" id="578221"/>
    <lineage>
        <taxon>Bacteria</taxon>
        <taxon>Bacillati</taxon>
        <taxon>Bacillota</taxon>
        <taxon>Bacilli</taxon>
        <taxon>Bacillales</taxon>
        <taxon>Bacillaceae</taxon>
        <taxon>Virgibacillus</taxon>
    </lineage>
</organism>
<keyword evidence="2" id="KW-1185">Reference proteome</keyword>
<dbReference type="RefSeq" id="WP_209482146.1">
    <property type="nucleotide sequence ID" value="NZ_JAGGKK010000027.1"/>
</dbReference>
<reference evidence="1 2" key="1">
    <citation type="submission" date="2021-03" db="EMBL/GenBank/DDBJ databases">
        <title>Genomic Encyclopedia of Type Strains, Phase IV (KMG-IV): sequencing the most valuable type-strain genomes for metagenomic binning, comparative biology and taxonomic classification.</title>
        <authorList>
            <person name="Goeker M."/>
        </authorList>
    </citation>
    <scope>NUCLEOTIDE SEQUENCE [LARGE SCALE GENOMIC DNA]</scope>
    <source>
        <strain evidence="1 2">DSM 21085</strain>
    </source>
</reference>
<dbReference type="EMBL" id="JAGGKK010000027">
    <property type="protein sequence ID" value="MBP1950683.1"/>
    <property type="molecule type" value="Genomic_DNA"/>
</dbReference>
<name>A0ABS4HIN8_9BACI</name>
<sequence>MDNNPRIINTTGGELTYNNSTKTNNDNEVSVPSELIDTVNKIIWENINNNDIPLNKEKLDDLWKITINPEFRGGIDNGSLSIKKGSLEIRNAKTGQFVGKAQLNEMTTEELIKKNKPSTLSNITRNIASISGQLQMAEISKKLDVIHEKIDLLGEFLWREKVSRVHSINSVIEEAIESLPNKNAMVRINDCIIDLKFLSDFIEETIEEVLSRKIDYKLIPNFIDGLKVWEWRSKYRNEYNKKYNDEIQLFIHEYGFLLDLYFQTLGLIGTCYQITNEYHHASKYYRKIETKMNYYSTELVSKLIYLLNVDGISINDDVSLLHVAERLKDRKLPKTLLQEINSNDIKVDEVRNMHKRLVSQFEEIQISYDVDTQLLMGDINND</sequence>
<evidence type="ECO:0000313" key="1">
    <source>
        <dbReference type="EMBL" id="MBP1950683.1"/>
    </source>
</evidence>
<proteinExistence type="predicted"/>